<feature type="region of interest" description="Disordered" evidence="1">
    <location>
        <begin position="181"/>
        <end position="209"/>
    </location>
</feature>
<dbReference type="SUPFAM" id="SSF75708">
    <property type="entry name" value="Chemotaxis phosphatase CheZ"/>
    <property type="match status" value="1"/>
</dbReference>
<dbReference type="RefSeq" id="WP_151118892.1">
    <property type="nucleotide sequence ID" value="NZ_CP042582.1"/>
</dbReference>
<keyword evidence="3" id="KW-1185">Reference proteome</keyword>
<sequence>MARKQVADKELADKLATVERERKEKPLDARELMAMVEGIVATMEGDLSPMSIKLYAELEQLAHFIQKAKSEIASLRPDEIRDQHLPTATDELEAIVGATEGATNGILGAVEQIENLTAEMPPEVAEKVTEAVTQVYESCNFQDITGQRISKVVKALQHIESKVDALLSAFGDEMTKHRKEAKAASEDATKQGATGDQALLNGPQLPQEAKGQADIDALFASLG</sequence>
<dbReference type="GO" id="GO:0009288">
    <property type="term" value="C:bacterial-type flagellum"/>
    <property type="evidence" value="ECO:0007669"/>
    <property type="project" value="InterPro"/>
</dbReference>
<dbReference type="GO" id="GO:0003824">
    <property type="term" value="F:catalytic activity"/>
    <property type="evidence" value="ECO:0007669"/>
    <property type="project" value="InterPro"/>
</dbReference>
<organism evidence="2 3">
    <name type="scientific">Hypericibacter adhaerens</name>
    <dbReference type="NCBI Taxonomy" id="2602016"/>
    <lineage>
        <taxon>Bacteria</taxon>
        <taxon>Pseudomonadati</taxon>
        <taxon>Pseudomonadota</taxon>
        <taxon>Alphaproteobacteria</taxon>
        <taxon>Rhodospirillales</taxon>
        <taxon>Dongiaceae</taxon>
        <taxon>Hypericibacter</taxon>
    </lineage>
</organism>
<protein>
    <submittedName>
        <fullName evidence="2">Uncharacterized protein</fullName>
    </submittedName>
</protein>
<evidence type="ECO:0000256" key="1">
    <source>
        <dbReference type="SAM" id="MobiDB-lite"/>
    </source>
</evidence>
<dbReference type="OrthoDB" id="7269965at2"/>
<dbReference type="KEGG" id="hadh:FRZ61_34600"/>
<proteinExistence type="predicted"/>
<evidence type="ECO:0000313" key="3">
    <source>
        <dbReference type="Proteomes" id="UP000325797"/>
    </source>
</evidence>
<dbReference type="GO" id="GO:0050920">
    <property type="term" value="P:regulation of chemotaxis"/>
    <property type="evidence" value="ECO:0007669"/>
    <property type="project" value="InterPro"/>
</dbReference>
<accession>A0A5J6N0L3</accession>
<dbReference type="EMBL" id="CP042582">
    <property type="protein sequence ID" value="QEX23522.1"/>
    <property type="molecule type" value="Genomic_DNA"/>
</dbReference>
<dbReference type="InterPro" id="IPR007439">
    <property type="entry name" value="Chemotax_Pase_CheZ"/>
</dbReference>
<reference evidence="2 3" key="1">
    <citation type="submission" date="2019-08" db="EMBL/GenBank/DDBJ databases">
        <title>Hyperibacter terrae gen. nov., sp. nov. and Hyperibacter viscosus sp. nov., two new members in the family Rhodospirillaceae isolated from the rhizosphere of Hypericum perforatum.</title>
        <authorList>
            <person name="Noviana Z."/>
        </authorList>
    </citation>
    <scope>NUCLEOTIDE SEQUENCE [LARGE SCALE GENOMIC DNA]</scope>
    <source>
        <strain evidence="2 3">R5959</strain>
    </source>
</reference>
<dbReference type="Gene3D" id="1.10.287.500">
    <property type="entry name" value="Helix hairpin bin"/>
    <property type="match status" value="2"/>
</dbReference>
<dbReference type="AlphaFoldDB" id="A0A5J6N0L3"/>
<name>A0A5J6N0L3_9PROT</name>
<evidence type="ECO:0000313" key="2">
    <source>
        <dbReference type="EMBL" id="QEX23522.1"/>
    </source>
</evidence>
<dbReference type="Pfam" id="PF04344">
    <property type="entry name" value="CheZ"/>
    <property type="match status" value="1"/>
</dbReference>
<dbReference type="Proteomes" id="UP000325797">
    <property type="component" value="Chromosome"/>
</dbReference>
<gene>
    <name evidence="2" type="ORF">FRZ61_34600</name>
</gene>